<gene>
    <name evidence="8" type="ORF">scyTo_0002528</name>
</gene>
<dbReference type="GO" id="GO:0009143">
    <property type="term" value="P:nucleoside triphosphate catabolic process"/>
    <property type="evidence" value="ECO:0007669"/>
    <property type="project" value="TreeGrafter"/>
</dbReference>
<dbReference type="AlphaFoldDB" id="A0A401PJW3"/>
<dbReference type="InterPro" id="IPR001212">
    <property type="entry name" value="Somatomedin_B_dom"/>
</dbReference>
<dbReference type="Gene3D" id="3.40.570.10">
    <property type="entry name" value="Extracellular Endonuclease, subunit A"/>
    <property type="match status" value="3"/>
</dbReference>
<reference evidence="8 9" key="1">
    <citation type="journal article" date="2018" name="Nat. Ecol. Evol.">
        <title>Shark genomes provide insights into elasmobranch evolution and the origin of vertebrates.</title>
        <authorList>
            <person name="Hara Y"/>
            <person name="Yamaguchi K"/>
            <person name="Onimaru K"/>
            <person name="Kadota M"/>
            <person name="Koyanagi M"/>
            <person name="Keeley SD"/>
            <person name="Tatsumi K"/>
            <person name="Tanaka K"/>
            <person name="Motone F"/>
            <person name="Kageyama Y"/>
            <person name="Nozu R"/>
            <person name="Adachi N"/>
            <person name="Nishimura O"/>
            <person name="Nakagawa R"/>
            <person name="Tanegashima C"/>
            <person name="Kiyatake I"/>
            <person name="Matsumoto R"/>
            <person name="Murakumo K"/>
            <person name="Nishida K"/>
            <person name="Terakita A"/>
            <person name="Kuratani S"/>
            <person name="Sato K"/>
            <person name="Hyodo S Kuraku.S."/>
        </authorList>
    </citation>
    <scope>NUCLEOTIDE SEQUENCE [LARGE SCALE GENOMIC DNA]</scope>
</reference>
<evidence type="ECO:0000259" key="7">
    <source>
        <dbReference type="PROSITE" id="PS50958"/>
    </source>
</evidence>
<dbReference type="InterPro" id="IPR036024">
    <property type="entry name" value="Somatomedin_B-like_dom_sf"/>
</dbReference>
<dbReference type="CDD" id="cd16018">
    <property type="entry name" value="Enpp"/>
    <property type="match status" value="1"/>
</dbReference>
<keyword evidence="6" id="KW-0325">Glycoprotein</keyword>
<dbReference type="SMART" id="SM00477">
    <property type="entry name" value="NUC"/>
    <property type="match status" value="2"/>
</dbReference>
<evidence type="ECO:0000313" key="9">
    <source>
        <dbReference type="Proteomes" id="UP000288216"/>
    </source>
</evidence>
<dbReference type="SUPFAM" id="SSF90188">
    <property type="entry name" value="Somatomedin B domain"/>
    <property type="match status" value="1"/>
</dbReference>
<evidence type="ECO:0000256" key="4">
    <source>
        <dbReference type="ARBA" id="ARBA00022801"/>
    </source>
</evidence>
<dbReference type="InterPro" id="IPR020821">
    <property type="entry name" value="ENPP1-3/EXOG-like_nuc-like"/>
</dbReference>
<dbReference type="GO" id="GO:0003676">
    <property type="term" value="F:nucleic acid binding"/>
    <property type="evidence" value="ECO:0007669"/>
    <property type="project" value="InterPro"/>
</dbReference>
<dbReference type="PROSITE" id="PS00524">
    <property type="entry name" value="SMB_1"/>
    <property type="match status" value="1"/>
</dbReference>
<dbReference type="GO" id="GO:0004551">
    <property type="term" value="F:dinucleotide phosphatase activity"/>
    <property type="evidence" value="ECO:0007669"/>
    <property type="project" value="TreeGrafter"/>
</dbReference>
<proteinExistence type="predicted"/>
<keyword evidence="5" id="KW-1015">Disulfide bond</keyword>
<dbReference type="PANTHER" id="PTHR10151:SF77">
    <property type="entry name" value="ECTONUCLEOTIDE PYROPHOSPHATASE_PHOSPHODIESTERASE FAMILY MEMBER 1"/>
    <property type="match status" value="1"/>
</dbReference>
<dbReference type="FunFam" id="4.10.410.20:FF:000001">
    <property type="entry name" value="Ectonucleotide pyrophosphatase/phosphodiesterase family member 2"/>
    <property type="match status" value="1"/>
</dbReference>
<dbReference type="OMA" id="QETANCK"/>
<dbReference type="InterPro" id="IPR044929">
    <property type="entry name" value="DNA/RNA_non-sp_Endonuclease_sf"/>
</dbReference>
<evidence type="ECO:0000256" key="1">
    <source>
        <dbReference type="ARBA" id="ARBA00004613"/>
    </source>
</evidence>
<dbReference type="Gene3D" id="4.10.410.20">
    <property type="match status" value="1"/>
</dbReference>
<comment type="caution">
    <text evidence="8">The sequence shown here is derived from an EMBL/GenBank/DDBJ whole genome shotgun (WGS) entry which is preliminary data.</text>
</comment>
<keyword evidence="9" id="KW-1185">Reference proteome</keyword>
<dbReference type="GO" id="GO:0030500">
    <property type="term" value="P:regulation of bone mineralization"/>
    <property type="evidence" value="ECO:0007669"/>
    <property type="project" value="TreeGrafter"/>
</dbReference>
<dbReference type="GO" id="GO:0030505">
    <property type="term" value="P:inorganic diphosphate transport"/>
    <property type="evidence" value="ECO:0007669"/>
    <property type="project" value="TreeGrafter"/>
</dbReference>
<dbReference type="OrthoDB" id="415411at2759"/>
<comment type="subcellular location">
    <subcellularLocation>
        <location evidence="1">Secreted</location>
    </subcellularLocation>
</comment>
<dbReference type="GO" id="GO:0004528">
    <property type="term" value="F:phosphodiesterase I activity"/>
    <property type="evidence" value="ECO:0007669"/>
    <property type="project" value="TreeGrafter"/>
</dbReference>
<dbReference type="SMART" id="SM00201">
    <property type="entry name" value="SO"/>
    <property type="match status" value="1"/>
</dbReference>
<evidence type="ECO:0000313" key="8">
    <source>
        <dbReference type="EMBL" id="GCB73412.1"/>
    </source>
</evidence>
<dbReference type="SUPFAM" id="SSF53649">
    <property type="entry name" value="Alkaline phosphatase-like"/>
    <property type="match status" value="1"/>
</dbReference>
<dbReference type="Pfam" id="PF01033">
    <property type="entry name" value="Somatomedin_B"/>
    <property type="match status" value="1"/>
</dbReference>
<keyword evidence="3" id="KW-0479">Metal-binding</keyword>
<sequence>MPYGKPRVLQKGNTYCLLFHTFYVNGYSADILMPQWSAYTVPKSAKFASLPPDISDCLRADPRISANISQMCSNYKTKLNINYDFLYPPNLNKTGTDQFDALITSNIVPMYQDFKKIWHYLHNVMLLRDAAKANGINVMSGPVFDYNYDGHYDTLEQIKKYVNDTKIPIPTHYYIVLTSCNNGTQTPQDCEGSLHARSFIIPHRQDNSESCPVLLISLLILLLGLGLGLGLRSCKRVADNPWTCTTLRCGERRLTENGCSCSDDCSQNEDCCTNYNSICKGEKSWLQDNCEDDDIPQCPEGYSRPPVILFSLDGFRFDYLKKWKSSVPVIDKLRTCGVHAPYMIPVYPTKTFPNHYTIITGLYPESHGVIDNRMYDVDMNASFSLGTKEKFNPRWYKGQPLWLTAMYQGLKTGSFFWPGSEVKINGTYPNFYKTYNGSILYEERVFTILKWLDLPKKDRPDFYTLYLDEPDHSGHRHGPYSNEIGKALERVDKIVGMLMDGLKQRNLQRCVNLILISDHGMEESDCKKFAYLNEYIDNAKDIYMHYGPAGRIRAKDVPEDYFTFDSEGLVKNLTCRSPDQHFKPYLKHFLPKRFHYASSRRIEDVHLYMDPQWQANLKPTMKNCKGGFHGSDNQYKNMQTIFLGHGPGFKTKTEVQPFSNIEVYNLICDLLQITPTPNNGTHGSLNHLLKKSVYIPTHLKEVSATSSCSSTKFRPTTVLQTECLCSSLESLPADACKELNLSLSEVKSADALNLPYGRPRVVQENSKWCLLHQHWYVSGYSHDILMPLWSAYTVNKTENLVPPLPNILNCVLVDVRIPFNINQSSYNKEDQDLTYGFLYPPNLQSRPYQFEGVFTSNLVPMYKAFQNFSPSWLPGSYMNVKNTQIPIPTHYYIVLTNCKDTMKSPLQCDTSLDVLAFILPHRPDNSESCADDREESLWVEERIWAHRARVRDVELITGLDFYQDRKQPVTEIIQLKTFLPTVEDPK</sequence>
<evidence type="ECO:0000256" key="3">
    <source>
        <dbReference type="ARBA" id="ARBA00022723"/>
    </source>
</evidence>
<dbReference type="InterPro" id="IPR017850">
    <property type="entry name" value="Alkaline_phosphatase_core_sf"/>
</dbReference>
<dbReference type="PROSITE" id="PS50958">
    <property type="entry name" value="SMB_2"/>
    <property type="match status" value="1"/>
</dbReference>
<dbReference type="Proteomes" id="UP000288216">
    <property type="component" value="Unassembled WGS sequence"/>
</dbReference>
<dbReference type="STRING" id="75743.A0A401PJW3"/>
<name>A0A401PJW3_SCYTO</name>
<evidence type="ECO:0000256" key="5">
    <source>
        <dbReference type="ARBA" id="ARBA00023157"/>
    </source>
</evidence>
<dbReference type="SMART" id="SM00892">
    <property type="entry name" value="Endonuclease_NS"/>
    <property type="match status" value="2"/>
</dbReference>
<feature type="domain" description="SMB" evidence="7">
    <location>
        <begin position="240"/>
        <end position="284"/>
    </location>
</feature>
<evidence type="ECO:0000256" key="2">
    <source>
        <dbReference type="ARBA" id="ARBA00022525"/>
    </source>
</evidence>
<dbReference type="Pfam" id="PF01223">
    <property type="entry name" value="Endonuclease_NS"/>
    <property type="match status" value="1"/>
</dbReference>
<dbReference type="EMBL" id="BFAA01000637">
    <property type="protein sequence ID" value="GCB73412.1"/>
    <property type="molecule type" value="Genomic_DNA"/>
</dbReference>
<dbReference type="PANTHER" id="PTHR10151">
    <property type="entry name" value="ECTONUCLEOTIDE PYROPHOSPHATASE/PHOSPHODIESTERASE"/>
    <property type="match status" value="1"/>
</dbReference>
<dbReference type="InterPro" id="IPR002591">
    <property type="entry name" value="Phosphodiest/P_Trfase"/>
</dbReference>
<dbReference type="GO" id="GO:0009986">
    <property type="term" value="C:cell surface"/>
    <property type="evidence" value="ECO:0007669"/>
    <property type="project" value="TreeGrafter"/>
</dbReference>
<dbReference type="GO" id="GO:0005576">
    <property type="term" value="C:extracellular region"/>
    <property type="evidence" value="ECO:0007669"/>
    <property type="project" value="UniProtKB-SubCell"/>
</dbReference>
<dbReference type="GO" id="GO:0046872">
    <property type="term" value="F:metal ion binding"/>
    <property type="evidence" value="ECO:0007669"/>
    <property type="project" value="UniProtKB-KW"/>
</dbReference>
<accession>A0A401PJW3</accession>
<dbReference type="GO" id="GO:0045599">
    <property type="term" value="P:negative regulation of fat cell differentiation"/>
    <property type="evidence" value="ECO:0007669"/>
    <property type="project" value="TreeGrafter"/>
</dbReference>
<dbReference type="GO" id="GO:0046034">
    <property type="term" value="P:ATP metabolic process"/>
    <property type="evidence" value="ECO:0007669"/>
    <property type="project" value="TreeGrafter"/>
</dbReference>
<dbReference type="SUPFAM" id="SSF54060">
    <property type="entry name" value="His-Me finger endonucleases"/>
    <property type="match status" value="2"/>
</dbReference>
<dbReference type="CDD" id="cd00091">
    <property type="entry name" value="NUC"/>
    <property type="match status" value="1"/>
</dbReference>
<dbReference type="Gene3D" id="3.40.720.10">
    <property type="entry name" value="Alkaline Phosphatase, subunit A"/>
    <property type="match status" value="1"/>
</dbReference>
<organism evidence="8 9">
    <name type="scientific">Scyliorhinus torazame</name>
    <name type="common">Cloudy catshark</name>
    <name type="synonym">Catulus torazame</name>
    <dbReference type="NCBI Taxonomy" id="75743"/>
    <lineage>
        <taxon>Eukaryota</taxon>
        <taxon>Metazoa</taxon>
        <taxon>Chordata</taxon>
        <taxon>Craniata</taxon>
        <taxon>Vertebrata</taxon>
        <taxon>Chondrichthyes</taxon>
        <taxon>Elasmobranchii</taxon>
        <taxon>Galeomorphii</taxon>
        <taxon>Galeoidea</taxon>
        <taxon>Carcharhiniformes</taxon>
        <taxon>Scyliorhinidae</taxon>
        <taxon>Scyliorhinus</taxon>
    </lineage>
</organism>
<keyword evidence="4" id="KW-0378">Hydrolase</keyword>
<dbReference type="Pfam" id="PF01663">
    <property type="entry name" value="Phosphodiest"/>
    <property type="match status" value="1"/>
</dbReference>
<dbReference type="InterPro" id="IPR044925">
    <property type="entry name" value="His-Me_finger_sf"/>
</dbReference>
<dbReference type="FunFam" id="3.40.720.10:FF:000145">
    <property type="entry name" value="Uncharacterized protein"/>
    <property type="match status" value="1"/>
</dbReference>
<keyword evidence="2" id="KW-0964">Secreted</keyword>
<protein>
    <recommendedName>
        <fullName evidence="7">SMB domain-containing protein</fullName>
    </recommendedName>
</protein>
<evidence type="ECO:0000256" key="6">
    <source>
        <dbReference type="ARBA" id="ARBA00023180"/>
    </source>
</evidence>
<dbReference type="InterPro" id="IPR001604">
    <property type="entry name" value="Endo_G_ENPP1-like_dom"/>
</dbReference>